<keyword evidence="3" id="KW-1185">Reference proteome</keyword>
<keyword evidence="1" id="KW-0812">Transmembrane</keyword>
<evidence type="ECO:0000313" key="3">
    <source>
        <dbReference type="Proteomes" id="UP000276603"/>
    </source>
</evidence>
<evidence type="ECO:0000256" key="1">
    <source>
        <dbReference type="SAM" id="Phobius"/>
    </source>
</evidence>
<dbReference type="EMBL" id="RBCJ01000002">
    <property type="protein sequence ID" value="RKN80984.1"/>
    <property type="molecule type" value="Genomic_DNA"/>
</dbReference>
<feature type="transmembrane region" description="Helical" evidence="1">
    <location>
        <begin position="119"/>
        <end position="136"/>
    </location>
</feature>
<comment type="caution">
    <text evidence="2">The sequence shown here is derived from an EMBL/GenBank/DDBJ whole genome shotgun (WGS) entry which is preliminary data.</text>
</comment>
<reference evidence="2 3" key="1">
    <citation type="submission" date="2018-10" db="EMBL/GenBank/DDBJ databases">
        <title>Ulvibacterium marinum gen. nov., sp. nov., a novel marine bacterium of the family Flavobacteriaceae, isolated from a culture of the green alga Ulva prolifera.</title>
        <authorList>
            <person name="Zhang Z."/>
        </authorList>
    </citation>
    <scope>NUCLEOTIDE SEQUENCE [LARGE SCALE GENOMIC DNA]</scope>
    <source>
        <strain evidence="2 3">CCMM003</strain>
    </source>
</reference>
<feature type="transmembrane region" description="Helical" evidence="1">
    <location>
        <begin position="12"/>
        <end position="31"/>
    </location>
</feature>
<accession>A0A3B0C964</accession>
<proteinExistence type="predicted"/>
<sequence>MRDTIKKSRAKRKILIESCFVFFIAISPFLYKLYDYLPENPEATFSLFGFTIDNNGFPDISTYVWFMMGKIIPLYLLVFWFLTSKDWWYHIILIPIAMYSFQVFEVLFDSDDNIDTENIWWIIPICMGVIPFVYFIRIKLYDKYVNGIDLEAMEAELQTYREKGMVPEKKPEDLENEEPVIPEDETLSQQIDRLLSTRNLESHFKQLQDNLKNWLHLKS</sequence>
<protein>
    <submittedName>
        <fullName evidence="2">Uncharacterized protein</fullName>
    </submittedName>
</protein>
<dbReference type="Proteomes" id="UP000276603">
    <property type="component" value="Unassembled WGS sequence"/>
</dbReference>
<feature type="transmembrane region" description="Helical" evidence="1">
    <location>
        <begin position="87"/>
        <end position="107"/>
    </location>
</feature>
<name>A0A3B0C964_9FLAO</name>
<gene>
    <name evidence="2" type="ORF">D7Z94_08510</name>
</gene>
<organism evidence="2 3">
    <name type="scientific">Ulvibacterium marinum</name>
    <dbReference type="NCBI Taxonomy" id="2419782"/>
    <lineage>
        <taxon>Bacteria</taxon>
        <taxon>Pseudomonadati</taxon>
        <taxon>Bacteroidota</taxon>
        <taxon>Flavobacteriia</taxon>
        <taxon>Flavobacteriales</taxon>
        <taxon>Flavobacteriaceae</taxon>
        <taxon>Ulvibacterium</taxon>
    </lineage>
</organism>
<keyword evidence="1" id="KW-0472">Membrane</keyword>
<dbReference type="OrthoDB" id="1446731at2"/>
<dbReference type="AlphaFoldDB" id="A0A3B0C964"/>
<feature type="transmembrane region" description="Helical" evidence="1">
    <location>
        <begin position="63"/>
        <end position="82"/>
    </location>
</feature>
<keyword evidence="1" id="KW-1133">Transmembrane helix</keyword>
<evidence type="ECO:0000313" key="2">
    <source>
        <dbReference type="EMBL" id="RKN80984.1"/>
    </source>
</evidence>